<accession>A0ABR8TMM7</accession>
<name>A0ABR8TMM7_9PSED</name>
<keyword evidence="3" id="KW-1185">Reference proteome</keyword>
<proteinExistence type="predicted"/>
<evidence type="ECO:0000259" key="1">
    <source>
        <dbReference type="Pfam" id="PF09722"/>
    </source>
</evidence>
<protein>
    <submittedName>
        <fullName evidence="2">DUF2384 domain-containing protein</fullName>
    </submittedName>
</protein>
<dbReference type="EMBL" id="JACSQG010000002">
    <property type="protein sequence ID" value="MBD7976723.1"/>
    <property type="molecule type" value="Genomic_DNA"/>
</dbReference>
<organism evidence="2 3">
    <name type="scientific">Serpens gallinarum</name>
    <dbReference type="NCBI Taxonomy" id="2763075"/>
    <lineage>
        <taxon>Bacteria</taxon>
        <taxon>Pseudomonadati</taxon>
        <taxon>Pseudomonadota</taxon>
        <taxon>Gammaproteobacteria</taxon>
        <taxon>Pseudomonadales</taxon>
        <taxon>Pseudomonadaceae</taxon>
        <taxon>Pseudomonas</taxon>
    </lineage>
</organism>
<evidence type="ECO:0000313" key="2">
    <source>
        <dbReference type="EMBL" id="MBD7976723.1"/>
    </source>
</evidence>
<reference evidence="2 3" key="1">
    <citation type="submission" date="2020-08" db="EMBL/GenBank/DDBJ databases">
        <title>A Genomic Blueprint of the Chicken Gut Microbiome.</title>
        <authorList>
            <person name="Gilroy R."/>
            <person name="Ravi A."/>
            <person name="Getino M."/>
            <person name="Pursley I."/>
            <person name="Horton D.L."/>
            <person name="Alikhan N.-F."/>
            <person name="Baker D."/>
            <person name="Gharbi K."/>
            <person name="Hall N."/>
            <person name="Watson M."/>
            <person name="Adriaenssens E.M."/>
            <person name="Foster-Nyarko E."/>
            <person name="Jarju S."/>
            <person name="Secka A."/>
            <person name="Antonio M."/>
            <person name="Oren A."/>
            <person name="Chaudhuri R."/>
            <person name="La Ragione R.M."/>
            <person name="Hildebrand F."/>
            <person name="Pallen M.J."/>
        </authorList>
    </citation>
    <scope>NUCLEOTIDE SEQUENCE [LARGE SCALE GENOMIC DNA]</scope>
    <source>
        <strain evidence="2 3">Sa2CUA2</strain>
    </source>
</reference>
<comment type="caution">
    <text evidence="2">The sequence shown here is derived from an EMBL/GenBank/DDBJ whole genome shotgun (WGS) entry which is preliminary data.</text>
</comment>
<sequence length="138" mass="15750">MTVTSLRSAHPAQALGTEEERRELARILAALFERWALDTEVQMQLLGMSPNSRKQLPKYRAGESALPNSRDTLDRAGYLLVIHKGLRVLFPEDEELRFNWVRRRNQALDGATPLEVMVRDGLIGIARIARLVDFQRGR</sequence>
<dbReference type="Proteomes" id="UP000611945">
    <property type="component" value="Unassembled WGS sequence"/>
</dbReference>
<dbReference type="Pfam" id="PF09722">
    <property type="entry name" value="Xre_MbcA_ParS_C"/>
    <property type="match status" value="1"/>
</dbReference>
<feature type="domain" description="Antitoxin Xre/MbcA/ParS-like toxin-binding" evidence="1">
    <location>
        <begin position="86"/>
        <end position="137"/>
    </location>
</feature>
<dbReference type="InterPro" id="IPR024467">
    <property type="entry name" value="Xre/MbcA/ParS-like_toxin-bd"/>
</dbReference>
<evidence type="ECO:0000313" key="3">
    <source>
        <dbReference type="Proteomes" id="UP000611945"/>
    </source>
</evidence>
<gene>
    <name evidence="2" type="ORF">H9642_05910</name>
</gene>
<dbReference type="RefSeq" id="WP_251835505.1">
    <property type="nucleotide sequence ID" value="NZ_JACSQG010000002.1"/>
</dbReference>